<dbReference type="Pfam" id="PF13567">
    <property type="entry name" value="DUF4131"/>
    <property type="match status" value="1"/>
</dbReference>
<dbReference type="InterPro" id="IPR004477">
    <property type="entry name" value="ComEC_N"/>
</dbReference>
<feature type="transmembrane region" description="Helical" evidence="6">
    <location>
        <begin position="366"/>
        <end position="385"/>
    </location>
</feature>
<feature type="transmembrane region" description="Helical" evidence="6">
    <location>
        <begin position="32"/>
        <end position="54"/>
    </location>
</feature>
<organism evidence="9 10">
    <name type="scientific">Rhodocytophaga rosea</name>
    <dbReference type="NCBI Taxonomy" id="2704465"/>
    <lineage>
        <taxon>Bacteria</taxon>
        <taxon>Pseudomonadati</taxon>
        <taxon>Bacteroidota</taxon>
        <taxon>Cytophagia</taxon>
        <taxon>Cytophagales</taxon>
        <taxon>Rhodocytophagaceae</taxon>
        <taxon>Rhodocytophaga</taxon>
    </lineage>
</organism>
<evidence type="ECO:0000313" key="9">
    <source>
        <dbReference type="EMBL" id="QHT66441.1"/>
    </source>
</evidence>
<feature type="transmembrane region" description="Helical" evidence="6">
    <location>
        <begin position="450"/>
        <end position="470"/>
    </location>
</feature>
<name>A0A6C0GEM6_9BACT</name>
<accession>A0A6C0GEM6</accession>
<dbReference type="NCBIfam" id="TIGR00360">
    <property type="entry name" value="ComEC_N-term"/>
    <property type="match status" value="1"/>
</dbReference>
<dbReference type="GO" id="GO:0005886">
    <property type="term" value="C:plasma membrane"/>
    <property type="evidence" value="ECO:0007669"/>
    <property type="project" value="UniProtKB-SubCell"/>
</dbReference>
<dbReference type="PANTHER" id="PTHR30619:SF1">
    <property type="entry name" value="RECOMBINATION PROTEIN 2"/>
    <property type="match status" value="1"/>
</dbReference>
<dbReference type="InterPro" id="IPR052159">
    <property type="entry name" value="Competence_DNA_uptake"/>
</dbReference>
<dbReference type="Pfam" id="PF03772">
    <property type="entry name" value="Competence"/>
    <property type="match status" value="1"/>
</dbReference>
<dbReference type="EMBL" id="CP048222">
    <property type="protein sequence ID" value="QHT66441.1"/>
    <property type="molecule type" value="Genomic_DNA"/>
</dbReference>
<keyword evidence="4 6" id="KW-1133">Transmembrane helix</keyword>
<protein>
    <submittedName>
        <fullName evidence="9">ComEC family competence protein</fullName>
    </submittedName>
</protein>
<evidence type="ECO:0000256" key="6">
    <source>
        <dbReference type="SAM" id="Phobius"/>
    </source>
</evidence>
<feature type="transmembrane region" description="Helical" evidence="6">
    <location>
        <begin position="317"/>
        <end position="334"/>
    </location>
</feature>
<evidence type="ECO:0000313" key="10">
    <source>
        <dbReference type="Proteomes" id="UP000480178"/>
    </source>
</evidence>
<feature type="transmembrane region" description="Helical" evidence="6">
    <location>
        <begin position="256"/>
        <end position="280"/>
    </location>
</feature>
<dbReference type="Proteomes" id="UP000480178">
    <property type="component" value="Chromosome"/>
</dbReference>
<evidence type="ECO:0000256" key="5">
    <source>
        <dbReference type="ARBA" id="ARBA00023136"/>
    </source>
</evidence>
<evidence type="ECO:0000259" key="7">
    <source>
        <dbReference type="Pfam" id="PF03772"/>
    </source>
</evidence>
<feature type="domain" description="DUF4131" evidence="8">
    <location>
        <begin position="34"/>
        <end position="197"/>
    </location>
</feature>
<dbReference type="AlphaFoldDB" id="A0A6C0GEM6"/>
<dbReference type="PANTHER" id="PTHR30619">
    <property type="entry name" value="DNA INTERNALIZATION/COMPETENCE PROTEIN COMEC/REC2"/>
    <property type="match status" value="1"/>
</dbReference>
<feature type="transmembrane region" description="Helical" evidence="6">
    <location>
        <begin position="341"/>
        <end position="360"/>
    </location>
</feature>
<feature type="transmembrane region" description="Helical" evidence="6">
    <location>
        <begin position="292"/>
        <end position="311"/>
    </location>
</feature>
<feature type="transmembrane region" description="Helical" evidence="6">
    <location>
        <begin position="394"/>
        <end position="417"/>
    </location>
</feature>
<keyword evidence="10" id="KW-1185">Reference proteome</keyword>
<gene>
    <name evidence="9" type="ORF">GXP67_07105</name>
</gene>
<evidence type="ECO:0000256" key="4">
    <source>
        <dbReference type="ARBA" id="ARBA00022989"/>
    </source>
</evidence>
<feature type="transmembrane region" description="Helical" evidence="6">
    <location>
        <begin position="7"/>
        <end position="26"/>
    </location>
</feature>
<sequence>MIKWTPYVFVRLTIYLITGVLLGIYLPVAAQTYHLLFFAFGGCLLLYWLVYLLIRTLWKGRLLRPVFGLLALVLTVLFGYLRTYQVTGYSQPNHIIYQDSAFTYYSGTLVSEVQQRPKNYKSEMQVDRIYRQGQGQPASGKILVYLGKQDKKPVYGSQVLIKGAPQPILPPANPGEFDYRKYLENQQIYLQHFVKPAAYAVYGYHPPNLVFAFSFRLRQQADSIFRALIPSDREYAIASGLILGIRNGLDNELKQAYASAGAMHVLAVSGAHVVIVFEILSLLLGKLKTFRYGNWIFAGVILSLLWLYAVITGFSPSVLRAVVMFTLVVIAKAANRQRSIYNSLAISAFVLLVINPYFLLEVGFQLSYAAVLGIVYLFSKLYYLLNFNNQPANWVWGITCVSIAAQVATVPMSLYYFHQFPTYFLLANIPVIILSTIVLYLGLLTLAVFWIPYVSAIIAFLLKWTVWALNQSVFVTERIPGALIQGISISLVEEIILYVLIVLVLLFLHYKQLRYWYAVFGIICLLVAVNMAEIYRQHRQKELLIYSVNNHTAACIMEGRKGYFLADSALLQAKTTIQYRFTNYWWDKGIQHTVFLPLNQTQSEQPALRNFKEGTWLVWQGKTFLFLNKAPVRNIIPVFQKYPPDYLIVQNNALRNLNRSHSSVKRLIIDASNKRYIAERLKKQADSLHIPCYSVFDSGAFILKE</sequence>
<feature type="transmembrane region" description="Helical" evidence="6">
    <location>
        <begin position="515"/>
        <end position="535"/>
    </location>
</feature>
<feature type="domain" description="ComEC/Rec2-related protein" evidence="7">
    <location>
        <begin position="241"/>
        <end position="508"/>
    </location>
</feature>
<dbReference type="KEGG" id="rhoz:GXP67_07105"/>
<keyword evidence="3 6" id="KW-0812">Transmembrane</keyword>
<reference evidence="9 10" key="1">
    <citation type="submission" date="2020-01" db="EMBL/GenBank/DDBJ databases">
        <authorList>
            <person name="Kim M.K."/>
        </authorList>
    </citation>
    <scope>NUCLEOTIDE SEQUENCE [LARGE SCALE GENOMIC DNA]</scope>
    <source>
        <strain evidence="9 10">172606-1</strain>
    </source>
</reference>
<proteinExistence type="predicted"/>
<feature type="transmembrane region" description="Helical" evidence="6">
    <location>
        <begin position="482"/>
        <end position="508"/>
    </location>
</feature>
<dbReference type="InterPro" id="IPR025405">
    <property type="entry name" value="DUF4131"/>
</dbReference>
<evidence type="ECO:0000256" key="2">
    <source>
        <dbReference type="ARBA" id="ARBA00022475"/>
    </source>
</evidence>
<evidence type="ECO:0000256" key="1">
    <source>
        <dbReference type="ARBA" id="ARBA00004651"/>
    </source>
</evidence>
<feature type="transmembrane region" description="Helical" evidence="6">
    <location>
        <begin position="423"/>
        <end position="443"/>
    </location>
</feature>
<evidence type="ECO:0000259" key="8">
    <source>
        <dbReference type="Pfam" id="PF13567"/>
    </source>
</evidence>
<keyword evidence="5 6" id="KW-0472">Membrane</keyword>
<dbReference type="RefSeq" id="WP_162442495.1">
    <property type="nucleotide sequence ID" value="NZ_CP048222.1"/>
</dbReference>
<comment type="subcellular location">
    <subcellularLocation>
        <location evidence="1">Cell membrane</location>
        <topology evidence="1">Multi-pass membrane protein</topology>
    </subcellularLocation>
</comment>
<feature type="transmembrane region" description="Helical" evidence="6">
    <location>
        <begin position="66"/>
        <end position="84"/>
    </location>
</feature>
<keyword evidence="2" id="KW-1003">Cell membrane</keyword>
<evidence type="ECO:0000256" key="3">
    <source>
        <dbReference type="ARBA" id="ARBA00022692"/>
    </source>
</evidence>